<dbReference type="AlphaFoldDB" id="A0A4Y6V2M2"/>
<keyword evidence="3 8" id="KW-0597">Phosphoprotein</keyword>
<evidence type="ECO:0000313" key="13">
    <source>
        <dbReference type="Proteomes" id="UP000316968"/>
    </source>
</evidence>
<keyword evidence="7" id="KW-0804">Transcription</keyword>
<dbReference type="Pfam" id="PF04397">
    <property type="entry name" value="LytTR"/>
    <property type="match status" value="1"/>
</dbReference>
<feature type="compositionally biased region" description="Low complexity" evidence="9">
    <location>
        <begin position="142"/>
        <end position="156"/>
    </location>
</feature>
<evidence type="ECO:0000256" key="7">
    <source>
        <dbReference type="ARBA" id="ARBA00023163"/>
    </source>
</evidence>
<dbReference type="InterPro" id="IPR007492">
    <property type="entry name" value="LytTR_DNA-bd_dom"/>
</dbReference>
<keyword evidence="2" id="KW-0963">Cytoplasm</keyword>
<evidence type="ECO:0000313" key="12">
    <source>
        <dbReference type="EMBL" id="QDH23614.1"/>
    </source>
</evidence>
<dbReference type="SMART" id="SM00448">
    <property type="entry name" value="REC"/>
    <property type="match status" value="1"/>
</dbReference>
<organism evidence="12 13">
    <name type="scientific">Saccharibacillus brassicae</name>
    <dbReference type="NCBI Taxonomy" id="2583377"/>
    <lineage>
        <taxon>Bacteria</taxon>
        <taxon>Bacillati</taxon>
        <taxon>Bacillota</taxon>
        <taxon>Bacilli</taxon>
        <taxon>Bacillales</taxon>
        <taxon>Paenibacillaceae</taxon>
        <taxon>Saccharibacillus</taxon>
    </lineage>
</organism>
<evidence type="ECO:0000256" key="1">
    <source>
        <dbReference type="ARBA" id="ARBA00004496"/>
    </source>
</evidence>
<dbReference type="GO" id="GO:0005737">
    <property type="term" value="C:cytoplasm"/>
    <property type="evidence" value="ECO:0007669"/>
    <property type="project" value="UniProtKB-SubCell"/>
</dbReference>
<dbReference type="PROSITE" id="PS50930">
    <property type="entry name" value="HTH_LYTTR"/>
    <property type="match status" value="1"/>
</dbReference>
<dbReference type="FunFam" id="2.20.25.10:FF:000010">
    <property type="entry name" value="Two-component system response regulator"/>
    <property type="match status" value="1"/>
</dbReference>
<dbReference type="InterPro" id="IPR001789">
    <property type="entry name" value="Sig_transdc_resp-reg_receiver"/>
</dbReference>
<feature type="domain" description="HTH LytTR-type" evidence="11">
    <location>
        <begin position="169"/>
        <end position="274"/>
    </location>
</feature>
<dbReference type="KEGG" id="saca:FFV09_01870"/>
<accession>A0A4Y6V2M2</accession>
<proteinExistence type="predicted"/>
<feature type="region of interest" description="Disordered" evidence="9">
    <location>
        <begin position="128"/>
        <end position="167"/>
    </location>
</feature>
<keyword evidence="5" id="KW-0805">Transcription regulation</keyword>
<protein>
    <submittedName>
        <fullName evidence="12">Response regulator transcription factor</fullName>
    </submittedName>
</protein>
<evidence type="ECO:0000259" key="11">
    <source>
        <dbReference type="PROSITE" id="PS50930"/>
    </source>
</evidence>
<dbReference type="Gene3D" id="3.40.50.2300">
    <property type="match status" value="1"/>
</dbReference>
<dbReference type="Pfam" id="PF00072">
    <property type="entry name" value="Response_reg"/>
    <property type="match status" value="1"/>
</dbReference>
<gene>
    <name evidence="12" type="ORF">FFV09_01870</name>
</gene>
<dbReference type="SMART" id="SM00850">
    <property type="entry name" value="LytTR"/>
    <property type="match status" value="1"/>
</dbReference>
<dbReference type="Gene3D" id="2.40.50.40">
    <property type="match status" value="1"/>
</dbReference>
<dbReference type="PROSITE" id="PS50110">
    <property type="entry name" value="RESPONSE_REGULATORY"/>
    <property type="match status" value="1"/>
</dbReference>
<sequence>MQGIIVEDEFLAMEELDYLIGKNSSVDIVGKFEDGIDVLKFLQTRDVDVIFLDINIPSLDGVLLAKSISKFAHKPYIVFTTAYKEHAAEAFEIEAFDYILKPYHEPRIAAMLTKLELTFAAKKEREAGEAASYGPSPPRAAAPPGASAAGTGVPAADSAVNGPAGDRRINLHKDDKIIVVDADDIYYASAQEKTTLVHTRKEEYTMHMSISEFKAGLPPERFFRCHRSYAVNLSKIREIVPWFNNTYLLRLRDIDAEVPVSRSKVKEFRQLMRL</sequence>
<evidence type="ECO:0000256" key="3">
    <source>
        <dbReference type="ARBA" id="ARBA00022553"/>
    </source>
</evidence>
<comment type="subcellular location">
    <subcellularLocation>
        <location evidence="1">Cytoplasm</location>
    </subcellularLocation>
</comment>
<dbReference type="SUPFAM" id="SSF52172">
    <property type="entry name" value="CheY-like"/>
    <property type="match status" value="1"/>
</dbReference>
<evidence type="ECO:0000256" key="5">
    <source>
        <dbReference type="ARBA" id="ARBA00023015"/>
    </source>
</evidence>
<dbReference type="InterPro" id="IPR011006">
    <property type="entry name" value="CheY-like_superfamily"/>
</dbReference>
<evidence type="ECO:0000256" key="4">
    <source>
        <dbReference type="ARBA" id="ARBA00023012"/>
    </source>
</evidence>
<dbReference type="OrthoDB" id="9809318at2"/>
<dbReference type="Proteomes" id="UP000316968">
    <property type="component" value="Chromosome"/>
</dbReference>
<reference evidence="12 13" key="1">
    <citation type="submission" date="2019-06" db="EMBL/GenBank/DDBJ databases">
        <title>Saccharibacillus brassicae sp. nov., an endophytic bacterium isolated from Chinese cabbage seeds (Brassica pekinensis).</title>
        <authorList>
            <person name="Jiang L."/>
            <person name="Lee J."/>
            <person name="Kim S.W."/>
        </authorList>
    </citation>
    <scope>NUCLEOTIDE SEQUENCE [LARGE SCALE GENOMIC DNA]</scope>
    <source>
        <strain evidence="13">KCTC 43072 / ATSA2</strain>
    </source>
</reference>
<evidence type="ECO:0000256" key="6">
    <source>
        <dbReference type="ARBA" id="ARBA00023125"/>
    </source>
</evidence>
<evidence type="ECO:0000256" key="2">
    <source>
        <dbReference type="ARBA" id="ARBA00022490"/>
    </source>
</evidence>
<dbReference type="PANTHER" id="PTHR37299:SF1">
    <property type="entry name" value="STAGE 0 SPORULATION PROTEIN A HOMOLOG"/>
    <property type="match status" value="1"/>
</dbReference>
<evidence type="ECO:0000259" key="10">
    <source>
        <dbReference type="PROSITE" id="PS50110"/>
    </source>
</evidence>
<dbReference type="Gene3D" id="2.20.25.10">
    <property type="match status" value="1"/>
</dbReference>
<name>A0A4Y6V2M2_SACBS</name>
<dbReference type="EMBL" id="CP041217">
    <property type="protein sequence ID" value="QDH23614.1"/>
    <property type="molecule type" value="Genomic_DNA"/>
</dbReference>
<keyword evidence="4" id="KW-0902">Two-component regulatory system</keyword>
<keyword evidence="13" id="KW-1185">Reference proteome</keyword>
<dbReference type="RefSeq" id="WP_141450276.1">
    <property type="nucleotide sequence ID" value="NZ_CP041217.1"/>
</dbReference>
<evidence type="ECO:0000256" key="8">
    <source>
        <dbReference type="PROSITE-ProRule" id="PRU00169"/>
    </source>
</evidence>
<dbReference type="InterPro" id="IPR046947">
    <property type="entry name" value="LytR-like"/>
</dbReference>
<feature type="domain" description="Response regulatory" evidence="10">
    <location>
        <begin position="2"/>
        <end position="116"/>
    </location>
</feature>
<dbReference type="GO" id="GO:0003677">
    <property type="term" value="F:DNA binding"/>
    <property type="evidence" value="ECO:0007669"/>
    <property type="project" value="UniProtKB-KW"/>
</dbReference>
<keyword evidence="6" id="KW-0238">DNA-binding</keyword>
<feature type="modified residue" description="4-aspartylphosphate" evidence="8">
    <location>
        <position position="53"/>
    </location>
</feature>
<dbReference type="GO" id="GO:0000156">
    <property type="term" value="F:phosphorelay response regulator activity"/>
    <property type="evidence" value="ECO:0007669"/>
    <property type="project" value="InterPro"/>
</dbReference>
<evidence type="ECO:0000256" key="9">
    <source>
        <dbReference type="SAM" id="MobiDB-lite"/>
    </source>
</evidence>
<dbReference type="PANTHER" id="PTHR37299">
    <property type="entry name" value="TRANSCRIPTIONAL REGULATOR-RELATED"/>
    <property type="match status" value="1"/>
</dbReference>